<reference evidence="4 5" key="1">
    <citation type="submission" date="2020-08" db="EMBL/GenBank/DDBJ databases">
        <title>Functional genomics of gut bacteria from endangered species of beetles.</title>
        <authorList>
            <person name="Carlos-Shanley C."/>
        </authorList>
    </citation>
    <scope>NUCLEOTIDE SEQUENCE [LARGE SCALE GENOMIC DNA]</scope>
    <source>
        <strain evidence="4 5">S00142</strain>
    </source>
</reference>
<feature type="domain" description="Ig-like" evidence="3">
    <location>
        <begin position="2384"/>
        <end position="2460"/>
    </location>
</feature>
<feature type="chain" id="PRO_5031456095" evidence="1">
    <location>
        <begin position="32"/>
        <end position="2997"/>
    </location>
</feature>
<evidence type="ECO:0000259" key="2">
    <source>
        <dbReference type="Pfam" id="PF01345"/>
    </source>
</evidence>
<feature type="domain" description="Ig-like" evidence="3">
    <location>
        <begin position="768"/>
        <end position="853"/>
    </location>
</feature>
<dbReference type="InterPro" id="IPR026341">
    <property type="entry name" value="T9SS_type_B"/>
</dbReference>
<keyword evidence="1" id="KW-0732">Signal</keyword>
<feature type="domain" description="Ig-like" evidence="3">
    <location>
        <begin position="2224"/>
        <end position="2302"/>
    </location>
</feature>
<dbReference type="Pfam" id="PF19081">
    <property type="entry name" value="Ig_7"/>
    <property type="match status" value="13"/>
</dbReference>
<dbReference type="Proteomes" id="UP000561681">
    <property type="component" value="Unassembled WGS sequence"/>
</dbReference>
<sequence>MKKKFTFCNLKLHKRLLGLLTLFLICGNAFSQTICRPTSETNSQGGLLCVGLNVDSPANAFDSAGLSTYATLTSAVGVGCFVEETLNLGQTARAGDQIAIYFGTGNGLLDVSLLSSASIQTKLNGTNVGSSVALNSPLLNLNLLTGNTVAVAKYTLTGDANHIQIQVGGLVNLLTVLRVYDVRLEYAQPTVTGGLTQTICAGSTATLTATPAAGTTLAWYSSASSTTPLATGNTLTTPVLTNNTTYYIGISRITGCEGNVRMPVVLNVSNPVAPAINNSGTTVCSTGPTQQTTLSVLNAIPGTTYSWYSVASGGTALATGTTYSPTVPLGTTPFYVEASIGSCISPTRAQVNVVSTAVPATPTVLTQSVTIQSGQNATLSATTPEVGAQLNWYDVPTGGTAVATNTTTFTTPILTATKTYYVEAQSPNGSCVSAARVPVLVTVQPASLVGCLEAGSQQIVQNGLCLLCSSTNPNNAVDGNAATATRLTVPVGLINGYVQQTLQFNNPGKAGDIVDVEMELPGGIADVSLLGVVSLATYNGATYNNDRVSINNSLVTLNLLSGNRFRASVTAGANFDRVEIRLGGLATVLTNLDIYQATYRFKAPTITGNTTICSGQTTTLTAALAVGETINWYSAATGGTSLASTAAFTTPALTAPTTYYVQVTRNGCVNSERNPVQILITNPIQPVVSAPPAIICSGQSTTITVQAPVAGTVYNWYDAATGGNLVFTGTSFTTPALTVNTNYYVEAAIGDCTSATRTAVNLTVSPIPATPTFASSNVIIQSGQTVTLSVQNPVGGVRYDWFDVATGGTAIATNATSYTPSPALTANKTYYVEAVNVATGCANSARGAITVTVIANASTCLQAGTQATVLSSGVACVLCSVTNDNASVDGDINTYSHLNITAGVLGSYIQQTLIFSNPGQTGDIIDVDLELPGGLADVTLLGSVSLATYNGATYNNDRTSISNNSLVGIQLLSGNKFKASFKATAPFDRVEVRFGALASLLTNLYIYQAAYRYPDATITGATAPICVGGTASLTATTTGTETYTWYDAAVGGNIVAVNPTAPLTASTTYYLQGTRGGTCENSIRQAVTVNVLPIPTAADIVIPSPAEATCAGGVVLNPSTAIAGAQFKYYTDQNKTQEIITGITVATQPGVTFSKDATTGALTISGLSAAGTPYSYFIAASNGGTCENVIGDLKQVTVNFPSTTVLTVNANPAPGCGSFNLGNAITNFDNSGNTTYTFYDPSNNVITADAAANITTGGIYSIEAQRTGDTCPAARQSVTVVINALPSLVVTNPQESVNVGTNVTLTATSTGTVTWFDPQGNALTGPPFSTGILNTPGVYTYTAVASDGICSRTATKVINVIDLSNCQSLAERVYATGQTSGQIITGTVTNGANAVDGNPQTFSTITTGVGLLGVGTTWQNLTWPTNIAKGTPVTIKLGSEYSLLAVGQNLSVIGTKNGVDIGAMQSVSGSLLNLISGDNTYEFTFVPSDASGPQDYDGIRIQSASILSVAQNTKVFDAHYNRQVTAVACTPGDIQDIFYGATDLGLPVGAVTAAVGVSDAWNIADNDVTTFATMYSGVGALAAADLTVQFKTPSVVSDTLRIVISKPGALLDVNLLTGFTIQRYLGNVAVGAPIQNTSTLLSIRLLPGNSLAMVLVSSPTEIYDRVRIRLGGVAGVLDFLRVHTVERTANTTVIGADPQNKITVCPGSTITLQIPEEACSTYIWYDAITGGNSLSTGISYTLPANLPAGIYKYYVQPVRYGCETFARGEVTVEVKASAPVNALTDITLNGGTSTSVCTASGSVTLATSLSGTPLLTNPVYSWYSFDGTTSQLIAGETTSQLVVNGLAPGTYTYYVGVSSDEFCLTAAADRKQITFTILPPSTANDILVDDVTVCHDSPATLTPTAPTLASPVFTWYLDANKTQPITNGAVINGVTYAINAAGQLTATGLTESMSPITYYVAVSSTNTCENLAGTLQDAVILINDPNTPTTTDATQDFCLSTMPTIANIQVNETNVVWYATPTGGAQLASTTPLVNGIYYAGATDIVFGCESSVRLAVTVTVTDPGTPTLVTAGTQNFCLENAPTFASIQTNQPNIVWYTAATGGTLIPSTTALTTGQYFAAISDPTTGCESATRLTVDVIVNNPATPTLVTAGTQSFCREDAPTFASIQTNETNIVWYTALTGGTLIPSTTALTTGQYFAAILDPATGCASATRLTVDVIVNDPGTPTLVTAGTQNFCKENAPTFASIQTTQTNIVWYTALTGGTLIPSTTALTTGQYFAAISDPTTGCESAARLTVDVIVNDPGTPTLVTAGTQNFCVVNAPTFASIQTNQANIVWYTAATGGTMIPSTTALTTGQYFAAISDPTTGCESSTRLTVDVLVTDPTTPTTPATAQTFCSGTNPTVANIQVNESNVIWFTTQTGGTALASTTALTTATYYGAIKDPTTGCESSVRLQVAVTVGNTINPTTNNASQTFCSANAPTIANIQVNESNVTWYTSATGGTPIVAGTALTSGIYFGNIVDAATGCESTTRLQVTVTVVDPSGTPTTANATQNFCTLNSPTVANIQVNEANVVWYRTATGGTALPATTALTTGIYYGAISSAVGCENPVRLAVTVNVNAPVVVTAPSTNQTFCLNLAPTVANIVVNEANVVYYATATGGTPLPANTPLTATTYYAAALSNTTNGCDNAPRLAITVSFENDAAYQIATTDSTPCVFKGVTYSIANGKSNYLWTITGGTIVSGGTTSDGSVTVSWSDIGPGTVTVAYVNTCDERTIKTLNVSVSSCSDLTITNTVNNPTPNFGEQVTFTVTVNNVGEGDFINTVVSNLIPSGLELVSSSTSTGTYDPTTQLWTIPRLNAGESVTLTIIAEVLPGGTYTSTATVETSTPLDVDATNNSASVTLEPICLTVYNEFTPNNDGKNDLFRIDCIETHPNNELKVFNRYGALVYSKVHYENDWDGTANVSGVVNRGDMLPTGTYFYVITIGDGTVKKGWLSIMR</sequence>
<name>A0A7W7IYI7_9FLAO</name>
<dbReference type="RefSeq" id="WP_184163556.1">
    <property type="nucleotide sequence ID" value="NZ_JACHLD010000004.1"/>
</dbReference>
<comment type="caution">
    <text evidence="4">The sequence shown here is derived from an EMBL/GenBank/DDBJ whole genome shotgun (WGS) entry which is preliminary data.</text>
</comment>
<dbReference type="InterPro" id="IPR047589">
    <property type="entry name" value="DUF11_rpt"/>
</dbReference>
<dbReference type="Gene3D" id="2.60.40.10">
    <property type="entry name" value="Immunoglobulins"/>
    <property type="match status" value="1"/>
</dbReference>
<feature type="signal peptide" evidence="1">
    <location>
        <begin position="1"/>
        <end position="31"/>
    </location>
</feature>
<evidence type="ECO:0000313" key="4">
    <source>
        <dbReference type="EMBL" id="MBB4802941.1"/>
    </source>
</evidence>
<feature type="domain" description="Ig-like" evidence="3">
    <location>
        <begin position="2144"/>
        <end position="2222"/>
    </location>
</feature>
<feature type="domain" description="Ig-like" evidence="3">
    <location>
        <begin position="359"/>
        <end position="445"/>
    </location>
</feature>
<feature type="domain" description="Ig-like" evidence="3">
    <location>
        <begin position="188"/>
        <end position="268"/>
    </location>
</feature>
<protein>
    <submittedName>
        <fullName evidence="4">Gliding motility-associated-like protein/uncharacterized repeat protein (TIGR01451 family)</fullName>
    </submittedName>
</protein>
<evidence type="ECO:0000256" key="1">
    <source>
        <dbReference type="SAM" id="SignalP"/>
    </source>
</evidence>
<accession>A0A7W7IYI7</accession>
<feature type="domain" description="DUF11" evidence="2">
    <location>
        <begin position="2787"/>
        <end position="2901"/>
    </location>
</feature>
<feature type="domain" description="Ig-like" evidence="3">
    <location>
        <begin position="1014"/>
        <end position="1093"/>
    </location>
</feature>
<organism evidence="4 5">
    <name type="scientific">Flavobacterium nitrogenifigens</name>
    <dbReference type="NCBI Taxonomy" id="1617283"/>
    <lineage>
        <taxon>Bacteria</taxon>
        <taxon>Pseudomonadati</taxon>
        <taxon>Bacteroidota</taxon>
        <taxon>Flavobacteriia</taxon>
        <taxon>Flavobacteriales</taxon>
        <taxon>Flavobacteriaceae</taxon>
        <taxon>Flavobacterium</taxon>
    </lineage>
</organism>
<dbReference type="InterPro" id="IPR044023">
    <property type="entry name" value="Ig_7"/>
</dbReference>
<dbReference type="EMBL" id="JACHLD010000004">
    <property type="protein sequence ID" value="MBB4802941.1"/>
    <property type="molecule type" value="Genomic_DNA"/>
</dbReference>
<feature type="domain" description="Ig-like" evidence="3">
    <location>
        <begin position="683"/>
        <end position="766"/>
    </location>
</feature>
<feature type="domain" description="Ig-like" evidence="3">
    <location>
        <begin position="271"/>
        <end position="353"/>
    </location>
</feature>
<feature type="domain" description="Ig-like" evidence="3">
    <location>
        <begin position="603"/>
        <end position="680"/>
    </location>
</feature>
<evidence type="ECO:0000313" key="5">
    <source>
        <dbReference type="Proteomes" id="UP000561681"/>
    </source>
</evidence>
<evidence type="ECO:0000259" key="3">
    <source>
        <dbReference type="Pfam" id="PF19081"/>
    </source>
</evidence>
<feature type="domain" description="Ig-like" evidence="3">
    <location>
        <begin position="2064"/>
        <end position="2142"/>
    </location>
</feature>
<dbReference type="NCBIfam" id="TIGR04131">
    <property type="entry name" value="Bac_Flav_CTERM"/>
    <property type="match status" value="1"/>
</dbReference>
<gene>
    <name evidence="4" type="ORF">HNP37_003016</name>
</gene>
<feature type="domain" description="Ig-like" evidence="3">
    <location>
        <begin position="1700"/>
        <end position="1775"/>
    </location>
</feature>
<keyword evidence="5" id="KW-1185">Reference proteome</keyword>
<dbReference type="Pfam" id="PF01345">
    <property type="entry name" value="DUF11"/>
    <property type="match status" value="1"/>
</dbReference>
<dbReference type="InterPro" id="IPR013783">
    <property type="entry name" value="Ig-like_fold"/>
</dbReference>
<dbReference type="InterPro" id="IPR001434">
    <property type="entry name" value="OmcB-like_DUF11"/>
</dbReference>
<feature type="domain" description="Ig-like" evidence="3">
    <location>
        <begin position="2466"/>
        <end position="2539"/>
    </location>
</feature>
<proteinExistence type="predicted"/>
<dbReference type="Pfam" id="PF13585">
    <property type="entry name" value="CHU_C"/>
    <property type="match status" value="1"/>
</dbReference>
<dbReference type="NCBIfam" id="TIGR01451">
    <property type="entry name" value="B_ant_repeat"/>
    <property type="match status" value="1"/>
</dbReference>